<evidence type="ECO:0000259" key="1">
    <source>
        <dbReference type="PROSITE" id="PS50994"/>
    </source>
</evidence>
<reference evidence="2 3" key="1">
    <citation type="submission" date="2015-07" db="EMBL/GenBank/DDBJ databases">
        <title>The genome of Eufriesea mexicana.</title>
        <authorList>
            <person name="Pan H."/>
            <person name="Kapheim K."/>
        </authorList>
    </citation>
    <scope>NUCLEOTIDE SEQUENCE [LARGE SCALE GENOMIC DNA]</scope>
    <source>
        <strain evidence="2">0111107269</strain>
        <tissue evidence="2">Whole body</tissue>
    </source>
</reference>
<dbReference type="GO" id="GO:0015074">
    <property type="term" value="P:DNA integration"/>
    <property type="evidence" value="ECO:0007669"/>
    <property type="project" value="InterPro"/>
</dbReference>
<dbReference type="Gene3D" id="3.30.420.10">
    <property type="entry name" value="Ribonuclease H-like superfamily/Ribonuclease H"/>
    <property type="match status" value="1"/>
</dbReference>
<dbReference type="EMBL" id="KQ762687">
    <property type="protein sequence ID" value="OAD55543.1"/>
    <property type="molecule type" value="Genomic_DNA"/>
</dbReference>
<feature type="domain" description="Integrase catalytic" evidence="1">
    <location>
        <begin position="1"/>
        <end position="56"/>
    </location>
</feature>
<dbReference type="AlphaFoldDB" id="A0A310SN79"/>
<protein>
    <recommendedName>
        <fullName evidence="1">Integrase catalytic domain-containing protein</fullName>
    </recommendedName>
</protein>
<organism evidence="2 3">
    <name type="scientific">Eufriesea mexicana</name>
    <dbReference type="NCBI Taxonomy" id="516756"/>
    <lineage>
        <taxon>Eukaryota</taxon>
        <taxon>Metazoa</taxon>
        <taxon>Ecdysozoa</taxon>
        <taxon>Arthropoda</taxon>
        <taxon>Hexapoda</taxon>
        <taxon>Insecta</taxon>
        <taxon>Pterygota</taxon>
        <taxon>Neoptera</taxon>
        <taxon>Endopterygota</taxon>
        <taxon>Hymenoptera</taxon>
        <taxon>Apocrita</taxon>
        <taxon>Aculeata</taxon>
        <taxon>Apoidea</taxon>
        <taxon>Anthophila</taxon>
        <taxon>Apidae</taxon>
        <taxon>Eufriesea</taxon>
    </lineage>
</organism>
<dbReference type="GO" id="GO:0003676">
    <property type="term" value="F:nucleic acid binding"/>
    <property type="evidence" value="ECO:0007669"/>
    <property type="project" value="InterPro"/>
</dbReference>
<dbReference type="PROSITE" id="PS50994">
    <property type="entry name" value="INTEGRASE"/>
    <property type="match status" value="1"/>
</dbReference>
<dbReference type="SUPFAM" id="SSF53098">
    <property type="entry name" value="Ribonuclease H-like"/>
    <property type="match status" value="1"/>
</dbReference>
<proteinExistence type="predicted"/>
<dbReference type="InterPro" id="IPR036397">
    <property type="entry name" value="RNaseH_sf"/>
</dbReference>
<keyword evidence="3" id="KW-1185">Reference proteome</keyword>
<dbReference type="InterPro" id="IPR001584">
    <property type="entry name" value="Integrase_cat-core"/>
</dbReference>
<sequence>MCSGNGGEFMEQYFQVSLHQKEIKHDLIPTKIPQCNGVAERKNKFNIEMTRELMMD</sequence>
<evidence type="ECO:0000313" key="2">
    <source>
        <dbReference type="EMBL" id="OAD55543.1"/>
    </source>
</evidence>
<gene>
    <name evidence="2" type="ORF">WN48_04647</name>
</gene>
<evidence type="ECO:0000313" key="3">
    <source>
        <dbReference type="Proteomes" id="UP000250275"/>
    </source>
</evidence>
<accession>A0A310SN79</accession>
<dbReference type="InterPro" id="IPR012337">
    <property type="entry name" value="RNaseH-like_sf"/>
</dbReference>
<dbReference type="Proteomes" id="UP000250275">
    <property type="component" value="Unassembled WGS sequence"/>
</dbReference>
<name>A0A310SN79_9HYME</name>